<dbReference type="GO" id="GO:0016787">
    <property type="term" value="F:hydrolase activity"/>
    <property type="evidence" value="ECO:0007669"/>
    <property type="project" value="UniProtKB-KW"/>
</dbReference>
<dbReference type="EMBL" id="BONC01000082">
    <property type="protein sequence ID" value="GIF60949.1"/>
    <property type="molecule type" value="Genomic_DNA"/>
</dbReference>
<keyword evidence="3" id="KW-0378">Hydrolase</keyword>
<dbReference type="InterPro" id="IPR000073">
    <property type="entry name" value="AB_hydrolase_1"/>
</dbReference>
<gene>
    <name evidence="3" type="ORF">Air01nite_70440</name>
</gene>
<evidence type="ECO:0000259" key="2">
    <source>
        <dbReference type="Pfam" id="PF12697"/>
    </source>
</evidence>
<feature type="compositionally biased region" description="Polar residues" evidence="1">
    <location>
        <begin position="92"/>
        <end position="105"/>
    </location>
</feature>
<feature type="domain" description="AB hydrolase-1" evidence="2">
    <location>
        <begin position="17"/>
        <end position="310"/>
    </location>
</feature>
<dbReference type="Pfam" id="PF12697">
    <property type="entry name" value="Abhydrolase_6"/>
    <property type="match status" value="1"/>
</dbReference>
<dbReference type="PANTHER" id="PTHR46438:SF11">
    <property type="entry name" value="LIPASE-RELATED"/>
    <property type="match status" value="1"/>
</dbReference>
<dbReference type="PANTHER" id="PTHR46438">
    <property type="entry name" value="ALPHA/BETA-HYDROLASES SUPERFAMILY PROTEIN"/>
    <property type="match status" value="1"/>
</dbReference>
<accession>A0ABQ4CDV2</accession>
<evidence type="ECO:0000313" key="3">
    <source>
        <dbReference type="EMBL" id="GIF60949.1"/>
    </source>
</evidence>
<organism evidence="3 4">
    <name type="scientific">Asanoa iriomotensis</name>
    <dbReference type="NCBI Taxonomy" id="234613"/>
    <lineage>
        <taxon>Bacteria</taxon>
        <taxon>Bacillati</taxon>
        <taxon>Actinomycetota</taxon>
        <taxon>Actinomycetes</taxon>
        <taxon>Micromonosporales</taxon>
        <taxon>Micromonosporaceae</taxon>
        <taxon>Asanoa</taxon>
    </lineage>
</organism>
<dbReference type="InterPro" id="IPR029058">
    <property type="entry name" value="AB_hydrolase_fold"/>
</dbReference>
<dbReference type="Gene3D" id="3.40.50.1820">
    <property type="entry name" value="alpha/beta hydrolase"/>
    <property type="match status" value="2"/>
</dbReference>
<comment type="caution">
    <text evidence="3">The sequence shown here is derived from an EMBL/GenBank/DDBJ whole genome shotgun (WGS) entry which is preliminary data.</text>
</comment>
<evidence type="ECO:0000313" key="4">
    <source>
        <dbReference type="Proteomes" id="UP000624325"/>
    </source>
</evidence>
<name>A0ABQ4CDV2_9ACTN</name>
<dbReference type="Proteomes" id="UP000624325">
    <property type="component" value="Unassembled WGS sequence"/>
</dbReference>
<protein>
    <submittedName>
        <fullName evidence="3">Hydrolase</fullName>
    </submittedName>
</protein>
<dbReference type="SUPFAM" id="SSF53474">
    <property type="entry name" value="alpha/beta-Hydrolases"/>
    <property type="match status" value="1"/>
</dbReference>
<reference evidence="3 4" key="1">
    <citation type="submission" date="2021-01" db="EMBL/GenBank/DDBJ databases">
        <title>Whole genome shotgun sequence of Asanoa iriomotensis NBRC 100142.</title>
        <authorList>
            <person name="Komaki H."/>
            <person name="Tamura T."/>
        </authorList>
    </citation>
    <scope>NUCLEOTIDE SEQUENCE [LARGE SCALE GENOMIC DNA]</scope>
    <source>
        <strain evidence="3 4">NBRC 100142</strain>
    </source>
</reference>
<feature type="region of interest" description="Disordered" evidence="1">
    <location>
        <begin position="79"/>
        <end position="146"/>
    </location>
</feature>
<proteinExistence type="predicted"/>
<sequence>MTGIDLVHERRGAGPPLVLLHGIGHHWRAWEPVLDRLAEHHDVIAVDLPGFGRSPAPAAGPVGMPGLVEALTSFFTSLGLAGPPNDKPAGPSNDNPAASGATTPVASGDDLAAPTPHRPAPGHDRADPVPPQLGFETDPRPHVAGNSLGGAIALELAAAGHVASATALSPAGFATPGQLRYAVAVLTAHRLVSRLPTPLVRTVLRSPRLRAAAFGMLLSRPGRITLDRALADSLALRHGAAFRTIARASRGYAFAGEPAVPVTVAWGTRDLILRHRQATVARAGLPHAHHVDLPGCGHVPMSDDPDLVADLILTTTGAKPRPS</sequence>
<evidence type="ECO:0000256" key="1">
    <source>
        <dbReference type="SAM" id="MobiDB-lite"/>
    </source>
</evidence>
<dbReference type="RefSeq" id="WP_203707765.1">
    <property type="nucleotide sequence ID" value="NZ_BAAALU010000023.1"/>
</dbReference>
<keyword evidence="4" id="KW-1185">Reference proteome</keyword>